<feature type="transmembrane region" description="Helical" evidence="3">
    <location>
        <begin position="295"/>
        <end position="321"/>
    </location>
</feature>
<comment type="similarity">
    <text evidence="2">Belongs to the major facilitator superfamily. Monocarboxylate porter (TC 2.A.1.13) family.</text>
</comment>
<feature type="transmembrane region" description="Helical" evidence="3">
    <location>
        <begin position="147"/>
        <end position="167"/>
    </location>
</feature>
<protein>
    <recommendedName>
        <fullName evidence="4">Major facilitator superfamily (MFS) profile domain-containing protein</fullName>
    </recommendedName>
</protein>
<reference evidence="5" key="1">
    <citation type="submission" date="2020-12" db="EMBL/GenBank/DDBJ databases">
        <title>Metabolic potential, ecology and presence of endohyphal bacteria is reflected in genomic diversity of Mucoromycotina.</title>
        <authorList>
            <person name="Muszewska A."/>
            <person name="Okrasinska A."/>
            <person name="Steczkiewicz K."/>
            <person name="Drgas O."/>
            <person name="Orlowska M."/>
            <person name="Perlinska-Lenart U."/>
            <person name="Aleksandrzak-Piekarczyk T."/>
            <person name="Szatraj K."/>
            <person name="Zielenkiewicz U."/>
            <person name="Pilsyk S."/>
            <person name="Malc E."/>
            <person name="Mieczkowski P."/>
            <person name="Kruszewska J.S."/>
            <person name="Biernat P."/>
            <person name="Pawlowska J."/>
        </authorList>
    </citation>
    <scope>NUCLEOTIDE SEQUENCE</scope>
    <source>
        <strain evidence="5">WA0000051536</strain>
    </source>
</reference>
<feature type="transmembrane region" description="Helical" evidence="3">
    <location>
        <begin position="419"/>
        <end position="440"/>
    </location>
</feature>
<feature type="transmembrane region" description="Helical" evidence="3">
    <location>
        <begin position="385"/>
        <end position="407"/>
    </location>
</feature>
<dbReference type="SUPFAM" id="SSF103473">
    <property type="entry name" value="MFS general substrate transporter"/>
    <property type="match status" value="1"/>
</dbReference>
<keyword evidence="3" id="KW-0472">Membrane</keyword>
<proteinExistence type="inferred from homology"/>
<evidence type="ECO:0000313" key="6">
    <source>
        <dbReference type="Proteomes" id="UP000612746"/>
    </source>
</evidence>
<accession>A0A8H7Q0W0</accession>
<dbReference type="InterPro" id="IPR020846">
    <property type="entry name" value="MFS_dom"/>
</dbReference>
<dbReference type="OrthoDB" id="2213137at2759"/>
<feature type="transmembrane region" description="Helical" evidence="3">
    <location>
        <begin position="446"/>
        <end position="468"/>
    </location>
</feature>
<dbReference type="Pfam" id="PF07690">
    <property type="entry name" value="MFS_1"/>
    <property type="match status" value="2"/>
</dbReference>
<sequence length="481" mass="51973">MSLENGQSSHFTDKTAVASVDTDHSIDEELGHYIEASPLPGASFAALELVESRASRRGKGQTDINYIERLPTVNDSTEHNLKKLETNRTTESVELDEGWRNRGWLVVVATFLVNFCVFGVTFSWGIMQDLYLKEIYAGQTDSFRISFVGTVGSACVVCTGIFIAPIVQRIGFRPAMAIGAILAPLGLVLASFATELWQVYLTQGLLFGIGGSFVFSPSISLPPQWFVKYRSLATGISVCGSGIGGLAMSPLTSFLIETTGYRMALRYLGIMVFGLLVIACALAKPRWKVKTDSKFVLIDTSLLTTDVMIFLLFGIVVPFGYLTPFFLLPPSVIVGIMSACNAISRIILGFLADKYGRINALFGCTFLAGVFTMVVWINAKSFGSLLAFGILYGLTGGGFVSLLPTVTADLVGIRNLSRGLGMCYMSSIFGTLFGTPLSGILSDRAGYTACIEFAGAMSILSSLIILVLRQRRSKGVVFCKI</sequence>
<feature type="transmembrane region" description="Helical" evidence="3">
    <location>
        <begin position="231"/>
        <end position="252"/>
    </location>
</feature>
<keyword evidence="3" id="KW-1133">Transmembrane helix</keyword>
<keyword evidence="3" id="KW-0812">Transmembrane</keyword>
<dbReference type="PANTHER" id="PTHR11360:SF284">
    <property type="entry name" value="EG:103B4.3 PROTEIN-RELATED"/>
    <property type="match status" value="1"/>
</dbReference>
<dbReference type="CDD" id="cd17352">
    <property type="entry name" value="MFS_MCT_SLC16"/>
    <property type="match status" value="1"/>
</dbReference>
<evidence type="ECO:0000256" key="1">
    <source>
        <dbReference type="ARBA" id="ARBA00004141"/>
    </source>
</evidence>
<feature type="transmembrane region" description="Helical" evidence="3">
    <location>
        <begin position="174"/>
        <end position="193"/>
    </location>
</feature>
<feature type="transmembrane region" description="Helical" evidence="3">
    <location>
        <begin position="199"/>
        <end position="219"/>
    </location>
</feature>
<dbReference type="InterPro" id="IPR011701">
    <property type="entry name" value="MFS"/>
</dbReference>
<name>A0A8H7Q0W0_9FUNG</name>
<dbReference type="GO" id="GO:0022857">
    <property type="term" value="F:transmembrane transporter activity"/>
    <property type="evidence" value="ECO:0007669"/>
    <property type="project" value="InterPro"/>
</dbReference>
<dbReference type="PROSITE" id="PS50850">
    <property type="entry name" value="MFS"/>
    <property type="match status" value="1"/>
</dbReference>
<organism evidence="5 6">
    <name type="scientific">Umbelopsis vinacea</name>
    <dbReference type="NCBI Taxonomy" id="44442"/>
    <lineage>
        <taxon>Eukaryota</taxon>
        <taxon>Fungi</taxon>
        <taxon>Fungi incertae sedis</taxon>
        <taxon>Mucoromycota</taxon>
        <taxon>Mucoromycotina</taxon>
        <taxon>Umbelopsidomycetes</taxon>
        <taxon>Umbelopsidales</taxon>
        <taxon>Umbelopsidaceae</taxon>
        <taxon>Umbelopsis</taxon>
    </lineage>
</organism>
<evidence type="ECO:0000256" key="2">
    <source>
        <dbReference type="ARBA" id="ARBA00006727"/>
    </source>
</evidence>
<dbReference type="InterPro" id="IPR036259">
    <property type="entry name" value="MFS_trans_sf"/>
</dbReference>
<dbReference type="InterPro" id="IPR050327">
    <property type="entry name" value="Proton-linked_MCT"/>
</dbReference>
<comment type="caution">
    <text evidence="5">The sequence shown here is derived from an EMBL/GenBank/DDBJ whole genome shotgun (WGS) entry which is preliminary data.</text>
</comment>
<evidence type="ECO:0000313" key="5">
    <source>
        <dbReference type="EMBL" id="KAG2184032.1"/>
    </source>
</evidence>
<dbReference type="Gene3D" id="1.20.1250.20">
    <property type="entry name" value="MFS general substrate transporter like domains"/>
    <property type="match status" value="2"/>
</dbReference>
<feature type="transmembrane region" description="Helical" evidence="3">
    <location>
        <begin position="360"/>
        <end position="379"/>
    </location>
</feature>
<dbReference type="PANTHER" id="PTHR11360">
    <property type="entry name" value="MONOCARBOXYLATE TRANSPORTER"/>
    <property type="match status" value="1"/>
</dbReference>
<evidence type="ECO:0000259" key="4">
    <source>
        <dbReference type="PROSITE" id="PS50850"/>
    </source>
</evidence>
<dbReference type="EMBL" id="JAEPRA010000006">
    <property type="protein sequence ID" value="KAG2184032.1"/>
    <property type="molecule type" value="Genomic_DNA"/>
</dbReference>
<feature type="domain" description="Major facilitator superfamily (MFS) profile" evidence="4">
    <location>
        <begin position="262"/>
        <end position="481"/>
    </location>
</feature>
<gene>
    <name evidence="5" type="ORF">INT44_009043</name>
</gene>
<keyword evidence="6" id="KW-1185">Reference proteome</keyword>
<dbReference type="Proteomes" id="UP000612746">
    <property type="component" value="Unassembled WGS sequence"/>
</dbReference>
<evidence type="ECO:0000256" key="3">
    <source>
        <dbReference type="SAM" id="Phobius"/>
    </source>
</evidence>
<dbReference type="AlphaFoldDB" id="A0A8H7Q0W0"/>
<feature type="transmembrane region" description="Helical" evidence="3">
    <location>
        <begin position="327"/>
        <end position="348"/>
    </location>
</feature>
<comment type="subcellular location">
    <subcellularLocation>
        <location evidence="1">Membrane</location>
        <topology evidence="1">Multi-pass membrane protein</topology>
    </subcellularLocation>
</comment>
<dbReference type="GO" id="GO:0016020">
    <property type="term" value="C:membrane"/>
    <property type="evidence" value="ECO:0007669"/>
    <property type="project" value="UniProtKB-SubCell"/>
</dbReference>
<feature type="transmembrane region" description="Helical" evidence="3">
    <location>
        <begin position="264"/>
        <end position="283"/>
    </location>
</feature>
<feature type="transmembrane region" description="Helical" evidence="3">
    <location>
        <begin position="104"/>
        <end position="127"/>
    </location>
</feature>